<dbReference type="AlphaFoldDB" id="A0A0R2LAQ1"/>
<protein>
    <submittedName>
        <fullName evidence="2">Uncharacterized protein</fullName>
    </submittedName>
</protein>
<sequence>MADGLKDHNGDMWKTITWADNRLRRLGIGHINDEQFYLAVSYNELSYTERNRIMYELLMMGGAGYEQKKATEC</sequence>
<dbReference type="RefSeq" id="WP_057809474.1">
    <property type="nucleotide sequence ID" value="NZ_BJUD01000022.1"/>
</dbReference>
<dbReference type="OrthoDB" id="9974597at2"/>
<evidence type="ECO:0000313" key="1">
    <source>
        <dbReference type="EMBL" id="GEK28896.1"/>
    </source>
</evidence>
<name>A0A0R2LAQ1_9LACO</name>
<dbReference type="Proteomes" id="UP000051139">
    <property type="component" value="Unassembled WGS sequence"/>
</dbReference>
<dbReference type="EMBL" id="JQCB01000003">
    <property type="protein sequence ID" value="KRN96742.1"/>
    <property type="molecule type" value="Genomic_DNA"/>
</dbReference>
<evidence type="ECO:0000313" key="2">
    <source>
        <dbReference type="EMBL" id="KRN96742.1"/>
    </source>
</evidence>
<evidence type="ECO:0000313" key="3">
    <source>
        <dbReference type="Proteomes" id="UP000051139"/>
    </source>
</evidence>
<keyword evidence="3" id="KW-1185">Reference proteome</keyword>
<dbReference type="Proteomes" id="UP000321429">
    <property type="component" value="Unassembled WGS sequence"/>
</dbReference>
<comment type="caution">
    <text evidence="2">The sequence shown here is derived from an EMBL/GenBank/DDBJ whole genome shotgun (WGS) entry which is preliminary data.</text>
</comment>
<dbReference type="STRING" id="348151.IV55_GL001278"/>
<reference evidence="1 4" key="2">
    <citation type="submission" date="2019-07" db="EMBL/GenBank/DDBJ databases">
        <title>Whole genome shotgun sequence of Lactobacillus siliginis NBRC 101315.</title>
        <authorList>
            <person name="Hosoyama A."/>
            <person name="Uohara A."/>
            <person name="Ohji S."/>
            <person name="Ichikawa N."/>
        </authorList>
    </citation>
    <scope>NUCLEOTIDE SEQUENCE [LARGE SCALE GENOMIC DNA]</scope>
    <source>
        <strain evidence="1 4">NBRC 101315</strain>
    </source>
</reference>
<reference evidence="2 3" key="1">
    <citation type="journal article" date="2015" name="Genome Announc.">
        <title>Expanding the biotechnology potential of lactobacilli through comparative genomics of 213 strains and associated genera.</title>
        <authorList>
            <person name="Sun Z."/>
            <person name="Harris H.M."/>
            <person name="McCann A."/>
            <person name="Guo C."/>
            <person name="Argimon S."/>
            <person name="Zhang W."/>
            <person name="Yang X."/>
            <person name="Jeffery I.B."/>
            <person name="Cooney J.C."/>
            <person name="Kagawa T.F."/>
            <person name="Liu W."/>
            <person name="Song Y."/>
            <person name="Salvetti E."/>
            <person name="Wrobel A."/>
            <person name="Rasinkangas P."/>
            <person name="Parkhill J."/>
            <person name="Rea M.C."/>
            <person name="O'Sullivan O."/>
            <person name="Ritari J."/>
            <person name="Douillard F.P."/>
            <person name="Paul Ross R."/>
            <person name="Yang R."/>
            <person name="Briner A.E."/>
            <person name="Felis G.E."/>
            <person name="de Vos W.M."/>
            <person name="Barrangou R."/>
            <person name="Klaenhammer T.R."/>
            <person name="Caufield P.W."/>
            <person name="Cui Y."/>
            <person name="Zhang H."/>
            <person name="O'Toole P.W."/>
        </authorList>
    </citation>
    <scope>NUCLEOTIDE SEQUENCE [LARGE SCALE GENOMIC DNA]</scope>
    <source>
        <strain evidence="2 3">DSM 22696</strain>
    </source>
</reference>
<proteinExistence type="predicted"/>
<organism evidence="2 3">
    <name type="scientific">Furfurilactobacillus siliginis</name>
    <dbReference type="NCBI Taxonomy" id="348151"/>
    <lineage>
        <taxon>Bacteria</taxon>
        <taxon>Bacillati</taxon>
        <taxon>Bacillota</taxon>
        <taxon>Bacilli</taxon>
        <taxon>Lactobacillales</taxon>
        <taxon>Lactobacillaceae</taxon>
        <taxon>Furfurilactobacillus</taxon>
    </lineage>
</organism>
<evidence type="ECO:0000313" key="4">
    <source>
        <dbReference type="Proteomes" id="UP000321429"/>
    </source>
</evidence>
<dbReference type="EMBL" id="BJUD01000022">
    <property type="protein sequence ID" value="GEK28896.1"/>
    <property type="molecule type" value="Genomic_DNA"/>
</dbReference>
<gene>
    <name evidence="2" type="ORF">IV55_GL001278</name>
    <name evidence="1" type="ORF">LSI01_12070</name>
</gene>
<accession>A0A0R2LAQ1</accession>
<dbReference type="PATRIC" id="fig|348151.3.peg.1311"/>